<feature type="signal peptide" evidence="4">
    <location>
        <begin position="1"/>
        <end position="28"/>
    </location>
</feature>
<evidence type="ECO:0000256" key="3">
    <source>
        <dbReference type="SAM" id="MobiDB-lite"/>
    </source>
</evidence>
<proteinExistence type="inferred from homology"/>
<feature type="compositionally biased region" description="Low complexity" evidence="3">
    <location>
        <begin position="286"/>
        <end position="296"/>
    </location>
</feature>
<organism evidence="5 6">
    <name type="scientific">Catenovulum sediminis</name>
    <dbReference type="NCBI Taxonomy" id="1740262"/>
    <lineage>
        <taxon>Bacteria</taxon>
        <taxon>Pseudomonadati</taxon>
        <taxon>Pseudomonadota</taxon>
        <taxon>Gammaproteobacteria</taxon>
        <taxon>Alteromonadales</taxon>
        <taxon>Alteromonadaceae</taxon>
        <taxon>Catenovulum</taxon>
    </lineage>
</organism>
<dbReference type="RefSeq" id="WP_350402631.1">
    <property type="nucleotide sequence ID" value="NZ_JBELOE010000265.1"/>
</dbReference>
<dbReference type="InterPro" id="IPR007428">
    <property type="entry name" value="MlaA"/>
</dbReference>
<evidence type="ECO:0000313" key="5">
    <source>
        <dbReference type="EMBL" id="MER2493465.1"/>
    </source>
</evidence>
<protein>
    <submittedName>
        <fullName evidence="5">VacJ family lipoprotein</fullName>
    </submittedName>
</protein>
<evidence type="ECO:0000256" key="1">
    <source>
        <dbReference type="ARBA" id="ARBA00010634"/>
    </source>
</evidence>
<evidence type="ECO:0000256" key="2">
    <source>
        <dbReference type="ARBA" id="ARBA00022729"/>
    </source>
</evidence>
<evidence type="ECO:0000256" key="4">
    <source>
        <dbReference type="SAM" id="SignalP"/>
    </source>
</evidence>
<accession>A0ABV1RKK8</accession>
<dbReference type="PANTHER" id="PTHR30035">
    <property type="entry name" value="LIPOPROTEIN VACJ-RELATED"/>
    <property type="match status" value="1"/>
</dbReference>
<comment type="similarity">
    <text evidence="1">Belongs to the MlaA family.</text>
</comment>
<dbReference type="Proteomes" id="UP001467690">
    <property type="component" value="Unassembled WGS sequence"/>
</dbReference>
<reference evidence="5 6" key="1">
    <citation type="submission" date="2024-06" db="EMBL/GenBank/DDBJ databases">
        <authorList>
            <person name="Chen R.Y."/>
        </authorList>
    </citation>
    <scope>NUCLEOTIDE SEQUENCE [LARGE SCALE GENOMIC DNA]</scope>
    <source>
        <strain evidence="5 6">D2</strain>
    </source>
</reference>
<dbReference type="PANTHER" id="PTHR30035:SF3">
    <property type="entry name" value="INTERMEMBRANE PHOSPHOLIPID TRANSPORT SYSTEM LIPOPROTEIN MLAA"/>
    <property type="match status" value="1"/>
</dbReference>
<dbReference type="PROSITE" id="PS51257">
    <property type="entry name" value="PROKAR_LIPOPROTEIN"/>
    <property type="match status" value="1"/>
</dbReference>
<comment type="caution">
    <text evidence="5">The sequence shown here is derived from an EMBL/GenBank/DDBJ whole genome shotgun (WGS) entry which is preliminary data.</text>
</comment>
<feature type="chain" id="PRO_5046199699" evidence="4">
    <location>
        <begin position="29"/>
        <end position="305"/>
    </location>
</feature>
<feature type="region of interest" description="Disordered" evidence="3">
    <location>
        <begin position="277"/>
        <end position="305"/>
    </location>
</feature>
<sequence>MRRYHLSNKTYAWCIVSLIFTVFLSACASTANNQVEKSSGQTIGNAEQPVGPYEAIGQGPTVVSYQEVEDPLRIINEPIFKFNDIFYRYALTPISKGYNTVVPDPVDKRIGSFFNNLQEPLFALNHLFQGEFANSGQSMTRFVVNTTVGLLGLFDPADVWFEIEQNKTTFSHTLASYGVGQGAYLVLPFIGPSNYRDLASFSFDYLLHPINQINDKQAATHIRTSGSVHAQVPFLSNYPQVLQGVDNEYEFIRNLYMQTSERDAQFYQGRQFTALQTTKGQKNADQQQAEEQQAEALQTSENSDK</sequence>
<dbReference type="Pfam" id="PF04333">
    <property type="entry name" value="MlaA"/>
    <property type="match status" value="1"/>
</dbReference>
<gene>
    <name evidence="5" type="ORF">ABS311_16425</name>
</gene>
<evidence type="ECO:0000313" key="6">
    <source>
        <dbReference type="Proteomes" id="UP001467690"/>
    </source>
</evidence>
<keyword evidence="6" id="KW-1185">Reference proteome</keyword>
<dbReference type="PRINTS" id="PR01805">
    <property type="entry name" value="VACJLIPOPROT"/>
</dbReference>
<dbReference type="EMBL" id="JBELOE010000265">
    <property type="protein sequence ID" value="MER2493465.1"/>
    <property type="molecule type" value="Genomic_DNA"/>
</dbReference>
<keyword evidence="2 4" id="KW-0732">Signal</keyword>
<keyword evidence="5" id="KW-0449">Lipoprotein</keyword>
<name>A0ABV1RKK8_9ALTE</name>